<reference evidence="2 3" key="1">
    <citation type="journal article" date="2018" name="New Phytol.">
        <title>Comparative genomics and transcriptomics depict ericoid mycorrhizal fungi as versatile saprotrophs and plant mutualists.</title>
        <authorList>
            <person name="Martino E."/>
            <person name="Morin E."/>
            <person name="Grelet G.A."/>
            <person name="Kuo A."/>
            <person name="Kohler A."/>
            <person name="Daghino S."/>
            <person name="Barry K.W."/>
            <person name="Cichocki N."/>
            <person name="Clum A."/>
            <person name="Dockter R.B."/>
            <person name="Hainaut M."/>
            <person name="Kuo R.C."/>
            <person name="LaButti K."/>
            <person name="Lindahl B.D."/>
            <person name="Lindquist E.A."/>
            <person name="Lipzen A."/>
            <person name="Khouja H.R."/>
            <person name="Magnuson J."/>
            <person name="Murat C."/>
            <person name="Ohm R.A."/>
            <person name="Singer S.W."/>
            <person name="Spatafora J.W."/>
            <person name="Wang M."/>
            <person name="Veneault-Fourrey C."/>
            <person name="Henrissat B."/>
            <person name="Grigoriev I.V."/>
            <person name="Martin F.M."/>
            <person name="Perotto S."/>
        </authorList>
    </citation>
    <scope>NUCLEOTIDE SEQUENCE [LARGE SCALE GENOMIC DNA]</scope>
    <source>
        <strain evidence="2 3">ATCC 22711</strain>
    </source>
</reference>
<dbReference type="Pfam" id="PF03663">
    <property type="entry name" value="Glyco_hydro_76"/>
    <property type="match status" value="1"/>
</dbReference>
<dbReference type="PANTHER" id="PTHR47791">
    <property type="entry name" value="MEIOTICALLY UP-REGULATED GENE 191 PROTEIN"/>
    <property type="match status" value="1"/>
</dbReference>
<dbReference type="InterPro" id="IPR005198">
    <property type="entry name" value="Glyco_hydro_76"/>
</dbReference>
<proteinExistence type="predicted"/>
<dbReference type="SUPFAM" id="SSF48208">
    <property type="entry name" value="Six-hairpin glycosidases"/>
    <property type="match status" value="1"/>
</dbReference>
<dbReference type="Gene3D" id="1.50.10.20">
    <property type="match status" value="1"/>
</dbReference>
<keyword evidence="2" id="KW-0378">Hydrolase</keyword>
<accession>A0A2T3BCB0</accession>
<gene>
    <name evidence="2" type="ORF">M430DRAFT_130208</name>
</gene>
<organism evidence="2 3">
    <name type="scientific">Amorphotheca resinae ATCC 22711</name>
    <dbReference type="NCBI Taxonomy" id="857342"/>
    <lineage>
        <taxon>Eukaryota</taxon>
        <taxon>Fungi</taxon>
        <taxon>Dikarya</taxon>
        <taxon>Ascomycota</taxon>
        <taxon>Pezizomycotina</taxon>
        <taxon>Leotiomycetes</taxon>
        <taxon>Helotiales</taxon>
        <taxon>Amorphothecaceae</taxon>
        <taxon>Amorphotheca</taxon>
    </lineage>
</organism>
<dbReference type="InterPro" id="IPR053169">
    <property type="entry name" value="MUG_Protein"/>
</dbReference>
<keyword evidence="1" id="KW-0732">Signal</keyword>
<dbReference type="PANTHER" id="PTHR47791:SF1">
    <property type="entry name" value="ENDO MANNANASE, GH76 FAMILY (EUROFUNG)"/>
    <property type="match status" value="1"/>
</dbReference>
<feature type="signal peptide" evidence="1">
    <location>
        <begin position="1"/>
        <end position="20"/>
    </location>
</feature>
<dbReference type="AlphaFoldDB" id="A0A2T3BCB0"/>
<dbReference type="GO" id="GO:0016787">
    <property type="term" value="F:hydrolase activity"/>
    <property type="evidence" value="ECO:0007669"/>
    <property type="project" value="UniProtKB-KW"/>
</dbReference>
<dbReference type="Proteomes" id="UP000241818">
    <property type="component" value="Unassembled WGS sequence"/>
</dbReference>
<protein>
    <submittedName>
        <fullName evidence="2">Glycoside hydrolase family 76 protein</fullName>
    </submittedName>
</protein>
<dbReference type="GO" id="GO:0005975">
    <property type="term" value="P:carbohydrate metabolic process"/>
    <property type="evidence" value="ECO:0007669"/>
    <property type="project" value="InterPro"/>
</dbReference>
<dbReference type="OrthoDB" id="9984024at2759"/>
<feature type="chain" id="PRO_5015529864" evidence="1">
    <location>
        <begin position="21"/>
        <end position="382"/>
    </location>
</feature>
<name>A0A2T3BCB0_AMORE</name>
<dbReference type="STRING" id="857342.A0A2T3BCB0"/>
<dbReference type="InParanoid" id="A0A2T3BCB0"/>
<dbReference type="InterPro" id="IPR008928">
    <property type="entry name" value="6-hairpin_glycosidase_sf"/>
</dbReference>
<sequence>MFGSISTIAVLLASLHLSDALPQPRSPISERDSTNPLSRRTSQAEYVNNAIAAFNQMQTWYDKSTGLWQGSWWPSANALTTIADFQAYFPGELLSITDLVYPNTLANAPKSFGSGGFLDGFYDDELWWALGWIQVYDVTGDPKYLNTATAIFEDAKAAWGTTPCNGGIWWDKAHTYVNAIANELYITTAAKLANRSPHSPSDGYYWNEALKAHDWFMASGMINSDNVVNDGLNSNCQNNGYETFTYNSGVILGGLTEMAWASGDNSYNEKANTLALAAIAHFTDSNGILHEPCEPNSCDSDEQQFKGILARNINFMVNRATNLPESTRETYVNFLQKNADSIWAHDQSNDFLGLVFNGPPGTATIQTQGSALDVIVGAAAAF</sequence>
<evidence type="ECO:0000256" key="1">
    <source>
        <dbReference type="SAM" id="SignalP"/>
    </source>
</evidence>
<evidence type="ECO:0000313" key="3">
    <source>
        <dbReference type="Proteomes" id="UP000241818"/>
    </source>
</evidence>
<dbReference type="RefSeq" id="XP_024724575.1">
    <property type="nucleotide sequence ID" value="XM_024862126.1"/>
</dbReference>
<dbReference type="EMBL" id="KZ679006">
    <property type="protein sequence ID" value="PSS27050.1"/>
    <property type="molecule type" value="Genomic_DNA"/>
</dbReference>
<keyword evidence="3" id="KW-1185">Reference proteome</keyword>
<evidence type="ECO:0000313" key="2">
    <source>
        <dbReference type="EMBL" id="PSS27050.1"/>
    </source>
</evidence>
<dbReference type="GeneID" id="36570207"/>